<dbReference type="InParanoid" id="A2G1C2"/>
<sequence>MSHCLSETDSSLYQFFSCFSNMKNLSHLILKGDKNFHLGKTVEMLFKTLETSGKSLDYLDISNSFCGDEGIEMISKFLNSNFSPKIFVFDGTKPTNLEPFLSLLLGYLNSNCASSVSFPLSDLEKLKNDGKIKMQQFNEILDLFRTSEGDGGSAFDSLFFIYYEDERFDEKFPRYVNASYLTESKQDKNTPKRLFEMSKNQNYQTKPKNTSVTVSISRSQPKFDKISDFTSMASESTFAPSSRAVGAPTVAFSVSNNSTNIGDVDQNKTLSDNEQNQIHEPLKPPPEKGGSPRRSIRHVSTANVEFRLDITSSSSSASSPKNLRNSKSMNSNVLLAKNGDDSDALVTKDFDISTSDDDDFREEVVTKESRHLRQTLMNSRYQKKELDDDFDWKFPLERVETMYKGSWAQSQQRFSIVESMKFLSKIPHNHYPN</sequence>
<evidence type="ECO:0000313" key="3">
    <source>
        <dbReference type="Proteomes" id="UP000001542"/>
    </source>
</evidence>
<dbReference type="SUPFAM" id="SSF52047">
    <property type="entry name" value="RNI-like"/>
    <property type="match status" value="1"/>
</dbReference>
<dbReference type="EMBL" id="DS114240">
    <property type="protein sequence ID" value="EAX89038.1"/>
    <property type="molecule type" value="Genomic_DNA"/>
</dbReference>
<protein>
    <recommendedName>
        <fullName evidence="4">Leucine Rich Repeat family protein</fullName>
    </recommendedName>
</protein>
<gene>
    <name evidence="2" type="ORF">TVAG_397450</name>
</gene>
<dbReference type="Proteomes" id="UP000001542">
    <property type="component" value="Unassembled WGS sequence"/>
</dbReference>
<feature type="compositionally biased region" description="Polar residues" evidence="1">
    <location>
        <begin position="253"/>
        <end position="278"/>
    </location>
</feature>
<reference evidence="2" key="2">
    <citation type="journal article" date="2007" name="Science">
        <title>Draft genome sequence of the sexually transmitted pathogen Trichomonas vaginalis.</title>
        <authorList>
            <person name="Carlton J.M."/>
            <person name="Hirt R.P."/>
            <person name="Silva J.C."/>
            <person name="Delcher A.L."/>
            <person name="Schatz M."/>
            <person name="Zhao Q."/>
            <person name="Wortman J.R."/>
            <person name="Bidwell S.L."/>
            <person name="Alsmark U.C.M."/>
            <person name="Besteiro S."/>
            <person name="Sicheritz-Ponten T."/>
            <person name="Noel C.J."/>
            <person name="Dacks J.B."/>
            <person name="Foster P.G."/>
            <person name="Simillion C."/>
            <person name="Van de Peer Y."/>
            <person name="Miranda-Saavedra D."/>
            <person name="Barton G.J."/>
            <person name="Westrop G.D."/>
            <person name="Mueller S."/>
            <person name="Dessi D."/>
            <person name="Fiori P.L."/>
            <person name="Ren Q."/>
            <person name="Paulsen I."/>
            <person name="Zhang H."/>
            <person name="Bastida-Corcuera F.D."/>
            <person name="Simoes-Barbosa A."/>
            <person name="Brown M.T."/>
            <person name="Hayes R.D."/>
            <person name="Mukherjee M."/>
            <person name="Okumura C.Y."/>
            <person name="Schneider R."/>
            <person name="Smith A.J."/>
            <person name="Vanacova S."/>
            <person name="Villalvazo M."/>
            <person name="Haas B.J."/>
            <person name="Pertea M."/>
            <person name="Feldblyum T.V."/>
            <person name="Utterback T.R."/>
            <person name="Shu C.L."/>
            <person name="Osoegawa K."/>
            <person name="de Jong P.J."/>
            <person name="Hrdy I."/>
            <person name="Horvathova L."/>
            <person name="Zubacova Z."/>
            <person name="Dolezal P."/>
            <person name="Malik S.B."/>
            <person name="Logsdon J.M. Jr."/>
            <person name="Henze K."/>
            <person name="Gupta A."/>
            <person name="Wang C.C."/>
            <person name="Dunne R.L."/>
            <person name="Upcroft J.A."/>
            <person name="Upcroft P."/>
            <person name="White O."/>
            <person name="Salzberg S.L."/>
            <person name="Tang P."/>
            <person name="Chiu C.-H."/>
            <person name="Lee Y.-S."/>
            <person name="Embley T.M."/>
            <person name="Coombs G.H."/>
            <person name="Mottram J.C."/>
            <person name="Tachezy J."/>
            <person name="Fraser-Liggett C.M."/>
            <person name="Johnson P.J."/>
        </authorList>
    </citation>
    <scope>NUCLEOTIDE SEQUENCE [LARGE SCALE GENOMIC DNA]</scope>
    <source>
        <strain evidence="2">G3</strain>
    </source>
</reference>
<organism evidence="2 3">
    <name type="scientific">Trichomonas vaginalis (strain ATCC PRA-98 / G3)</name>
    <dbReference type="NCBI Taxonomy" id="412133"/>
    <lineage>
        <taxon>Eukaryota</taxon>
        <taxon>Metamonada</taxon>
        <taxon>Parabasalia</taxon>
        <taxon>Trichomonadida</taxon>
        <taxon>Trichomonadidae</taxon>
        <taxon>Trichomonas</taxon>
    </lineage>
</organism>
<feature type="region of interest" description="Disordered" evidence="1">
    <location>
        <begin position="253"/>
        <end position="296"/>
    </location>
</feature>
<reference evidence="2" key="1">
    <citation type="submission" date="2006-10" db="EMBL/GenBank/DDBJ databases">
        <authorList>
            <person name="Amadeo P."/>
            <person name="Zhao Q."/>
            <person name="Wortman J."/>
            <person name="Fraser-Liggett C."/>
            <person name="Carlton J."/>
        </authorList>
    </citation>
    <scope>NUCLEOTIDE SEQUENCE</scope>
    <source>
        <strain evidence="2">G3</strain>
    </source>
</reference>
<dbReference type="KEGG" id="tva:4746705"/>
<dbReference type="VEuPathDB" id="TrichDB:TVAGG3_0760420"/>
<proteinExistence type="predicted"/>
<dbReference type="Gene3D" id="3.80.10.10">
    <property type="entry name" value="Ribonuclease Inhibitor"/>
    <property type="match status" value="1"/>
</dbReference>
<name>A2G1C2_TRIV3</name>
<dbReference type="AlphaFoldDB" id="A2G1C2"/>
<keyword evidence="3" id="KW-1185">Reference proteome</keyword>
<dbReference type="SMR" id="A2G1C2"/>
<dbReference type="InterPro" id="IPR032675">
    <property type="entry name" value="LRR_dom_sf"/>
</dbReference>
<evidence type="ECO:0000313" key="2">
    <source>
        <dbReference type="EMBL" id="EAX89038.1"/>
    </source>
</evidence>
<dbReference type="RefSeq" id="XP_001301968.1">
    <property type="nucleotide sequence ID" value="XM_001301967.1"/>
</dbReference>
<evidence type="ECO:0000256" key="1">
    <source>
        <dbReference type="SAM" id="MobiDB-lite"/>
    </source>
</evidence>
<evidence type="ECO:0008006" key="4">
    <source>
        <dbReference type="Google" id="ProtNLM"/>
    </source>
</evidence>
<accession>A2G1C2</accession>
<dbReference type="VEuPathDB" id="TrichDB:TVAG_397450"/>